<keyword evidence="5" id="KW-0812">Transmembrane</keyword>
<dbReference type="InterPro" id="IPR003660">
    <property type="entry name" value="HAMP_dom"/>
</dbReference>
<reference evidence="8 9" key="1">
    <citation type="submission" date="2019-03" db="EMBL/GenBank/DDBJ databases">
        <title>Genomic Encyclopedia of Type Strains, Phase IV (KMG-IV): sequencing the most valuable type-strain genomes for metagenomic binning, comparative biology and taxonomic classification.</title>
        <authorList>
            <person name="Goeker M."/>
        </authorList>
    </citation>
    <scope>NUCLEOTIDE SEQUENCE [LARGE SCALE GENOMIC DNA]</scope>
    <source>
        <strain evidence="8 9">DSM 24629</strain>
    </source>
</reference>
<dbReference type="PROSITE" id="PS50885">
    <property type="entry name" value="HAMP"/>
    <property type="match status" value="1"/>
</dbReference>
<name>A0A4R3MI86_9FIRM</name>
<dbReference type="GO" id="GO:0016020">
    <property type="term" value="C:membrane"/>
    <property type="evidence" value="ECO:0007669"/>
    <property type="project" value="InterPro"/>
</dbReference>
<dbReference type="PANTHER" id="PTHR32089">
    <property type="entry name" value="METHYL-ACCEPTING CHEMOTAXIS PROTEIN MCPB"/>
    <property type="match status" value="1"/>
</dbReference>
<feature type="transmembrane region" description="Helical" evidence="5">
    <location>
        <begin position="17"/>
        <end position="39"/>
    </location>
</feature>
<feature type="coiled-coil region" evidence="4">
    <location>
        <begin position="274"/>
        <end position="301"/>
    </location>
</feature>
<organism evidence="8 9">
    <name type="scientific">Natranaerovirga pectinivora</name>
    <dbReference type="NCBI Taxonomy" id="682400"/>
    <lineage>
        <taxon>Bacteria</taxon>
        <taxon>Bacillati</taxon>
        <taxon>Bacillota</taxon>
        <taxon>Clostridia</taxon>
        <taxon>Lachnospirales</taxon>
        <taxon>Natranaerovirgaceae</taxon>
        <taxon>Natranaerovirga</taxon>
    </lineage>
</organism>
<keyword evidence="5" id="KW-1133">Transmembrane helix</keyword>
<dbReference type="EMBL" id="SMAL01000010">
    <property type="protein sequence ID" value="TCT12995.1"/>
    <property type="molecule type" value="Genomic_DNA"/>
</dbReference>
<dbReference type="PANTHER" id="PTHR32089:SF112">
    <property type="entry name" value="LYSOZYME-LIKE PROTEIN-RELATED"/>
    <property type="match status" value="1"/>
</dbReference>
<evidence type="ECO:0000256" key="1">
    <source>
        <dbReference type="ARBA" id="ARBA00023224"/>
    </source>
</evidence>
<comment type="caution">
    <text evidence="8">The sequence shown here is derived from an EMBL/GenBank/DDBJ whole genome shotgun (WGS) entry which is preliminary data.</text>
</comment>
<dbReference type="PROSITE" id="PS50111">
    <property type="entry name" value="CHEMOTAXIS_TRANSDUC_2"/>
    <property type="match status" value="1"/>
</dbReference>
<dbReference type="Gene3D" id="1.10.287.950">
    <property type="entry name" value="Methyl-accepting chemotaxis protein"/>
    <property type="match status" value="1"/>
</dbReference>
<dbReference type="RefSeq" id="WP_132253601.1">
    <property type="nucleotide sequence ID" value="NZ_SMAL01000010.1"/>
</dbReference>
<keyword evidence="1 3" id="KW-0807">Transducer</keyword>
<dbReference type="OrthoDB" id="9804712at2"/>
<feature type="domain" description="Methyl-accepting transducer" evidence="6">
    <location>
        <begin position="284"/>
        <end position="534"/>
    </location>
</feature>
<keyword evidence="5" id="KW-0472">Membrane</keyword>
<dbReference type="CDD" id="cd06225">
    <property type="entry name" value="HAMP"/>
    <property type="match status" value="1"/>
</dbReference>
<dbReference type="Pfam" id="PF00015">
    <property type="entry name" value="MCPsignal"/>
    <property type="match status" value="1"/>
</dbReference>
<evidence type="ECO:0000256" key="2">
    <source>
        <dbReference type="ARBA" id="ARBA00029447"/>
    </source>
</evidence>
<comment type="similarity">
    <text evidence="2">Belongs to the methyl-accepting chemotaxis (MCP) protein family.</text>
</comment>
<sequence>MLISKFKFKNLSIGLKYGITVTVIIVLFMLSSVLVNSYLMRINREVKELNIINDHTLALNALDKITKDKNIKIADYIDYKDEELVVEYDGLITLFQYTYNNLIIGIEDEEILDLLNQIYETNSQMDDVFKNRILTQVRIGNMDSARSRRSIVVNIQYIIGNRLLEIQDLMESLREVSIRDVDTAIRDTRVTLIISIIVGAILSIFILLLVSLKIKSYFNKLIVLNEEIAKGNLTSEDINYNGTDEIGKLSRATMEMVNNIKGIIKDVMASSSNMNNSSVELTNLAKEVKEVNEQISATMEEMSVGAEEQANAGTKVLYSVERLNHLINDSNDKGKKLNESTNEAMSIAKAGEANMLDSIQKMDRISKMVKELGHKIKNLDDKSKNIYKLVEVINSIAEETNLLALNAAIEAARAGEAGRGFAVVADEIRKLAEQSGKSVLEITRIVDEVQSDSKEMTNALEEGYTVIEDGSNQIKITEESFEAIHSVILLMVDEIKEVVNSFSIIKDNSVEIENSIEHIASISQENSAAIEETCASIEQQENSMGIVLDKSKDLLYLAEKLNNIIKTFRV</sequence>
<dbReference type="CDD" id="cd11386">
    <property type="entry name" value="MCP_signal"/>
    <property type="match status" value="1"/>
</dbReference>
<dbReference type="SUPFAM" id="SSF58104">
    <property type="entry name" value="Methyl-accepting chemotaxis protein (MCP) signaling domain"/>
    <property type="match status" value="1"/>
</dbReference>
<dbReference type="Proteomes" id="UP000294902">
    <property type="component" value="Unassembled WGS sequence"/>
</dbReference>
<evidence type="ECO:0000256" key="3">
    <source>
        <dbReference type="PROSITE-ProRule" id="PRU00284"/>
    </source>
</evidence>
<evidence type="ECO:0000313" key="8">
    <source>
        <dbReference type="EMBL" id="TCT12995.1"/>
    </source>
</evidence>
<dbReference type="AlphaFoldDB" id="A0A4R3MI86"/>
<dbReference type="InterPro" id="IPR004089">
    <property type="entry name" value="MCPsignal_dom"/>
</dbReference>
<feature type="transmembrane region" description="Helical" evidence="5">
    <location>
        <begin position="190"/>
        <end position="212"/>
    </location>
</feature>
<protein>
    <submittedName>
        <fullName evidence="8">Methyl-accepting chemotaxis protein</fullName>
    </submittedName>
</protein>
<evidence type="ECO:0000259" key="7">
    <source>
        <dbReference type="PROSITE" id="PS50885"/>
    </source>
</evidence>
<evidence type="ECO:0000256" key="4">
    <source>
        <dbReference type="SAM" id="Coils"/>
    </source>
</evidence>
<dbReference type="SMART" id="SM00283">
    <property type="entry name" value="MA"/>
    <property type="match status" value="1"/>
</dbReference>
<keyword evidence="9" id="KW-1185">Reference proteome</keyword>
<evidence type="ECO:0000313" key="9">
    <source>
        <dbReference type="Proteomes" id="UP000294902"/>
    </source>
</evidence>
<proteinExistence type="inferred from homology"/>
<keyword evidence="4" id="KW-0175">Coiled coil</keyword>
<evidence type="ECO:0000259" key="6">
    <source>
        <dbReference type="PROSITE" id="PS50111"/>
    </source>
</evidence>
<accession>A0A4R3MI86</accession>
<feature type="domain" description="HAMP" evidence="7">
    <location>
        <begin position="226"/>
        <end position="265"/>
    </location>
</feature>
<evidence type="ECO:0000256" key="5">
    <source>
        <dbReference type="SAM" id="Phobius"/>
    </source>
</evidence>
<dbReference type="Gene3D" id="6.10.340.10">
    <property type="match status" value="1"/>
</dbReference>
<gene>
    <name evidence="8" type="ORF">EDC18_11069</name>
</gene>
<dbReference type="GO" id="GO:0007165">
    <property type="term" value="P:signal transduction"/>
    <property type="evidence" value="ECO:0007669"/>
    <property type="project" value="UniProtKB-KW"/>
</dbReference>